<dbReference type="RefSeq" id="XP_007869458.1">
    <property type="nucleotide sequence ID" value="XM_007871267.1"/>
</dbReference>
<keyword evidence="2" id="KW-1185">Reference proteome</keyword>
<accession>S7RI56</accession>
<dbReference type="EMBL" id="KB469308">
    <property type="protein sequence ID" value="EPQ52294.1"/>
    <property type="molecule type" value="Genomic_DNA"/>
</dbReference>
<name>S7RI56_GLOTA</name>
<dbReference type="KEGG" id="gtr:GLOTRDRAFT_112241"/>
<dbReference type="Proteomes" id="UP000030669">
    <property type="component" value="Unassembled WGS sequence"/>
</dbReference>
<proteinExistence type="predicted"/>
<sequence>MPHPIYIRYVHLQIQSSGDIDIVVMHGPDSTTEINAANRIECVWMDGPMICA</sequence>
<evidence type="ECO:0000313" key="1">
    <source>
        <dbReference type="EMBL" id="EPQ52294.1"/>
    </source>
</evidence>
<dbReference type="HOGENOM" id="CLU_3087431_0_0_1"/>
<dbReference type="GeneID" id="19299519"/>
<protein>
    <submittedName>
        <fullName evidence="1">Uncharacterized protein</fullName>
    </submittedName>
</protein>
<organism evidence="1 2">
    <name type="scientific">Gloeophyllum trabeum (strain ATCC 11539 / FP-39264 / Madison 617)</name>
    <name type="common">Brown rot fungus</name>
    <dbReference type="NCBI Taxonomy" id="670483"/>
    <lineage>
        <taxon>Eukaryota</taxon>
        <taxon>Fungi</taxon>
        <taxon>Dikarya</taxon>
        <taxon>Basidiomycota</taxon>
        <taxon>Agaricomycotina</taxon>
        <taxon>Agaricomycetes</taxon>
        <taxon>Gloeophyllales</taxon>
        <taxon>Gloeophyllaceae</taxon>
        <taxon>Gloeophyllum</taxon>
    </lineage>
</organism>
<reference evidence="1 2" key="1">
    <citation type="journal article" date="2012" name="Science">
        <title>The Paleozoic origin of enzymatic lignin decomposition reconstructed from 31 fungal genomes.</title>
        <authorList>
            <person name="Floudas D."/>
            <person name="Binder M."/>
            <person name="Riley R."/>
            <person name="Barry K."/>
            <person name="Blanchette R.A."/>
            <person name="Henrissat B."/>
            <person name="Martinez A.T."/>
            <person name="Otillar R."/>
            <person name="Spatafora J.W."/>
            <person name="Yadav J.S."/>
            <person name="Aerts A."/>
            <person name="Benoit I."/>
            <person name="Boyd A."/>
            <person name="Carlson A."/>
            <person name="Copeland A."/>
            <person name="Coutinho P.M."/>
            <person name="de Vries R.P."/>
            <person name="Ferreira P."/>
            <person name="Findley K."/>
            <person name="Foster B."/>
            <person name="Gaskell J."/>
            <person name="Glotzer D."/>
            <person name="Gorecki P."/>
            <person name="Heitman J."/>
            <person name="Hesse C."/>
            <person name="Hori C."/>
            <person name="Igarashi K."/>
            <person name="Jurgens J.A."/>
            <person name="Kallen N."/>
            <person name="Kersten P."/>
            <person name="Kohler A."/>
            <person name="Kuees U."/>
            <person name="Kumar T.K.A."/>
            <person name="Kuo A."/>
            <person name="LaButti K."/>
            <person name="Larrondo L.F."/>
            <person name="Lindquist E."/>
            <person name="Ling A."/>
            <person name="Lombard V."/>
            <person name="Lucas S."/>
            <person name="Lundell T."/>
            <person name="Martin R."/>
            <person name="McLaughlin D.J."/>
            <person name="Morgenstern I."/>
            <person name="Morin E."/>
            <person name="Murat C."/>
            <person name="Nagy L.G."/>
            <person name="Nolan M."/>
            <person name="Ohm R.A."/>
            <person name="Patyshakuliyeva A."/>
            <person name="Rokas A."/>
            <person name="Ruiz-Duenas F.J."/>
            <person name="Sabat G."/>
            <person name="Salamov A."/>
            <person name="Samejima M."/>
            <person name="Schmutz J."/>
            <person name="Slot J.C."/>
            <person name="St John F."/>
            <person name="Stenlid J."/>
            <person name="Sun H."/>
            <person name="Sun S."/>
            <person name="Syed K."/>
            <person name="Tsang A."/>
            <person name="Wiebenga A."/>
            <person name="Young D."/>
            <person name="Pisabarro A."/>
            <person name="Eastwood D.C."/>
            <person name="Martin F."/>
            <person name="Cullen D."/>
            <person name="Grigoriev I.V."/>
            <person name="Hibbett D.S."/>
        </authorList>
    </citation>
    <scope>NUCLEOTIDE SEQUENCE [LARGE SCALE GENOMIC DNA]</scope>
    <source>
        <strain evidence="1 2">ATCC 11539</strain>
    </source>
</reference>
<gene>
    <name evidence="1" type="ORF">GLOTRDRAFT_112241</name>
</gene>
<dbReference type="AlphaFoldDB" id="S7RI56"/>
<evidence type="ECO:0000313" key="2">
    <source>
        <dbReference type="Proteomes" id="UP000030669"/>
    </source>
</evidence>